<evidence type="ECO:0000256" key="5">
    <source>
        <dbReference type="ARBA" id="ARBA00022840"/>
    </source>
</evidence>
<comment type="function">
    <text evidence="7">Catalyzes the specific phosphorylation of the 3-hydroxyl group of shikimic acid using ATP as a cosubstrate.</text>
</comment>
<reference evidence="8 9" key="1">
    <citation type="submission" date="2018-08" db="EMBL/GenBank/DDBJ databases">
        <authorList>
            <person name="Khan S.A."/>
        </authorList>
    </citation>
    <scope>NUCLEOTIDE SEQUENCE [LARGE SCALE GENOMIC DNA]</scope>
    <source>
        <strain evidence="8 9">GTF-13</strain>
    </source>
</reference>
<feature type="binding site" evidence="7">
    <location>
        <position position="81"/>
    </location>
    <ligand>
        <name>substrate</name>
    </ligand>
</feature>
<keyword evidence="6 7" id="KW-0057">Aromatic amino acid biosynthesis</keyword>
<dbReference type="GO" id="GO:0005524">
    <property type="term" value="F:ATP binding"/>
    <property type="evidence" value="ECO:0007669"/>
    <property type="project" value="UniProtKB-UniRule"/>
</dbReference>
<dbReference type="InterPro" id="IPR000623">
    <property type="entry name" value="Shikimate_kinase/TSH1"/>
</dbReference>
<evidence type="ECO:0000256" key="6">
    <source>
        <dbReference type="ARBA" id="ARBA00023141"/>
    </source>
</evidence>
<dbReference type="GO" id="GO:0009423">
    <property type="term" value="P:chorismate biosynthetic process"/>
    <property type="evidence" value="ECO:0007669"/>
    <property type="project" value="UniProtKB-UniRule"/>
</dbReference>
<dbReference type="UniPathway" id="UPA00053">
    <property type="reaction ID" value="UER00088"/>
</dbReference>
<dbReference type="Proteomes" id="UP000280792">
    <property type="component" value="Unassembled WGS sequence"/>
</dbReference>
<comment type="caution">
    <text evidence="7">Lacks conserved residue(s) required for the propagation of feature annotation.</text>
</comment>
<dbReference type="EC" id="2.7.1.71" evidence="7"/>
<feature type="binding site" evidence="7">
    <location>
        <position position="60"/>
    </location>
    <ligand>
        <name>substrate</name>
    </ligand>
</feature>
<comment type="subcellular location">
    <subcellularLocation>
        <location evidence="7">Cytoplasm</location>
    </subcellularLocation>
</comment>
<dbReference type="RefSeq" id="WP_125014100.1">
    <property type="nucleotide sequence ID" value="NZ_QWEZ01000001.1"/>
</dbReference>
<evidence type="ECO:0000256" key="7">
    <source>
        <dbReference type="HAMAP-Rule" id="MF_00109"/>
    </source>
</evidence>
<proteinExistence type="inferred from homology"/>
<dbReference type="GO" id="GO:0000287">
    <property type="term" value="F:magnesium ion binding"/>
    <property type="evidence" value="ECO:0007669"/>
    <property type="project" value="UniProtKB-UniRule"/>
</dbReference>
<dbReference type="PRINTS" id="PR01100">
    <property type="entry name" value="SHIKIMTKNASE"/>
</dbReference>
<dbReference type="HAMAP" id="MF_00109">
    <property type="entry name" value="Shikimate_kinase"/>
    <property type="match status" value="1"/>
</dbReference>
<feature type="binding site" evidence="7">
    <location>
        <position position="18"/>
    </location>
    <ligand>
        <name>Mg(2+)</name>
        <dbReference type="ChEBI" id="CHEBI:18420"/>
    </ligand>
</feature>
<dbReference type="SUPFAM" id="SSF52540">
    <property type="entry name" value="P-loop containing nucleoside triphosphate hydrolases"/>
    <property type="match status" value="1"/>
</dbReference>
<evidence type="ECO:0000256" key="4">
    <source>
        <dbReference type="ARBA" id="ARBA00022777"/>
    </source>
</evidence>
<dbReference type="InterPro" id="IPR027417">
    <property type="entry name" value="P-loop_NTPase"/>
</dbReference>
<dbReference type="GO" id="GO:0004765">
    <property type="term" value="F:shikimate kinase activity"/>
    <property type="evidence" value="ECO:0007669"/>
    <property type="project" value="UniProtKB-UniRule"/>
</dbReference>
<name>A0A3P3VLZ1_9GAMM</name>
<comment type="pathway">
    <text evidence="7">Metabolic intermediate biosynthesis; chorismate biosynthesis; chorismate from D-erythrose 4-phosphate and phosphoenolpyruvate: step 5/7.</text>
</comment>
<reference evidence="8 9" key="2">
    <citation type="submission" date="2018-12" db="EMBL/GenBank/DDBJ databases">
        <title>Simiduia agarivorans gen. nov., sp. nov., a marine, agarolytic bacterium isolated from shallow coastal water from Keelung, Taiwan.</title>
        <authorList>
            <person name="Shieh W.Y."/>
        </authorList>
    </citation>
    <scope>NUCLEOTIDE SEQUENCE [LARGE SCALE GENOMIC DNA]</scope>
    <source>
        <strain evidence="8 9">GTF-13</strain>
    </source>
</reference>
<accession>A0A3P3VLZ1</accession>
<keyword evidence="7" id="KW-0479">Metal-binding</keyword>
<dbReference type="Gene3D" id="3.40.50.300">
    <property type="entry name" value="P-loop containing nucleotide triphosphate hydrolases"/>
    <property type="match status" value="1"/>
</dbReference>
<comment type="similarity">
    <text evidence="7">Belongs to the shikimate kinase family.</text>
</comment>
<evidence type="ECO:0000256" key="3">
    <source>
        <dbReference type="ARBA" id="ARBA00022741"/>
    </source>
</evidence>
<dbReference type="AlphaFoldDB" id="A0A3P3VLZ1"/>
<dbReference type="GO" id="GO:0008652">
    <property type="term" value="P:amino acid biosynthetic process"/>
    <property type="evidence" value="ECO:0007669"/>
    <property type="project" value="UniProtKB-KW"/>
</dbReference>
<evidence type="ECO:0000313" key="9">
    <source>
        <dbReference type="Proteomes" id="UP000280792"/>
    </source>
</evidence>
<dbReference type="PANTHER" id="PTHR21087:SF16">
    <property type="entry name" value="SHIKIMATE KINASE 1, CHLOROPLASTIC"/>
    <property type="match status" value="1"/>
</dbReference>
<evidence type="ECO:0000313" key="8">
    <source>
        <dbReference type="EMBL" id="RRJ83791.1"/>
    </source>
</evidence>
<dbReference type="InterPro" id="IPR031322">
    <property type="entry name" value="Shikimate/glucono_kinase"/>
</dbReference>
<comment type="catalytic activity">
    <reaction evidence="7">
        <text>shikimate + ATP = 3-phosphoshikimate + ADP + H(+)</text>
        <dbReference type="Rhea" id="RHEA:13121"/>
        <dbReference type="ChEBI" id="CHEBI:15378"/>
        <dbReference type="ChEBI" id="CHEBI:30616"/>
        <dbReference type="ChEBI" id="CHEBI:36208"/>
        <dbReference type="ChEBI" id="CHEBI:145989"/>
        <dbReference type="ChEBI" id="CHEBI:456216"/>
        <dbReference type="EC" id="2.7.1.71"/>
    </reaction>
</comment>
<gene>
    <name evidence="7" type="primary">aroK</name>
    <name evidence="8" type="ORF">D0544_01325</name>
</gene>
<comment type="caution">
    <text evidence="8">The sequence shown here is derived from an EMBL/GenBank/DDBJ whole genome shotgun (WGS) entry which is preliminary data.</text>
</comment>
<keyword evidence="3 7" id="KW-0547">Nucleotide-binding</keyword>
<dbReference type="Pfam" id="PF01202">
    <property type="entry name" value="SKI"/>
    <property type="match status" value="1"/>
</dbReference>
<sequence>MTPQRSVILVGMPGAGKSTIGVQLAKELALDFVDTDLLIQLREGKPLQDILDESGYLQLRYIEEQTLLESFLPNHVIATGGSAVYGQEGMRHLRGFGPIVFLDASLAELKRRIRNYETRGIARRPDQSFEELFAERRTLYQQVADITIECDGKDQQQILDEVCVALAAV</sequence>
<keyword evidence="7" id="KW-0963">Cytoplasm</keyword>
<feature type="binding site" evidence="7">
    <location>
        <position position="124"/>
    </location>
    <ligand>
        <name>ATP</name>
        <dbReference type="ChEBI" id="CHEBI:30616"/>
    </ligand>
</feature>
<dbReference type="GO" id="GO:0005829">
    <property type="term" value="C:cytosol"/>
    <property type="evidence" value="ECO:0007669"/>
    <property type="project" value="TreeGrafter"/>
</dbReference>
<keyword evidence="7" id="KW-0460">Magnesium</keyword>
<dbReference type="CDD" id="cd00464">
    <property type="entry name" value="SK"/>
    <property type="match status" value="1"/>
</dbReference>
<feature type="binding site" evidence="7">
    <location>
        <begin position="14"/>
        <end position="19"/>
    </location>
    <ligand>
        <name>ATP</name>
        <dbReference type="ChEBI" id="CHEBI:30616"/>
    </ligand>
</feature>
<dbReference type="PANTHER" id="PTHR21087">
    <property type="entry name" value="SHIKIMATE KINASE"/>
    <property type="match status" value="1"/>
</dbReference>
<feature type="binding site" evidence="7">
    <location>
        <position position="36"/>
    </location>
    <ligand>
        <name>substrate</name>
    </ligand>
</feature>
<keyword evidence="1 7" id="KW-0028">Amino-acid biosynthesis</keyword>
<protein>
    <recommendedName>
        <fullName evidence="7">Shikimate kinase</fullName>
        <shortName evidence="7">SK</shortName>
        <ecNumber evidence="7">2.7.1.71</ecNumber>
    </recommendedName>
</protein>
<keyword evidence="5 7" id="KW-0067">ATP-binding</keyword>
<comment type="cofactor">
    <cofactor evidence="7">
        <name>Mg(2+)</name>
        <dbReference type="ChEBI" id="CHEBI:18420"/>
    </cofactor>
    <text evidence="7">Binds 1 Mg(2+) ion per subunit.</text>
</comment>
<keyword evidence="2 7" id="KW-0808">Transferase</keyword>
<organism evidence="8 9">
    <name type="scientific">Aestuariirhabdus litorea</name>
    <dbReference type="NCBI Taxonomy" id="2528527"/>
    <lineage>
        <taxon>Bacteria</taxon>
        <taxon>Pseudomonadati</taxon>
        <taxon>Pseudomonadota</taxon>
        <taxon>Gammaproteobacteria</taxon>
        <taxon>Oceanospirillales</taxon>
        <taxon>Aestuariirhabdaceae</taxon>
        <taxon>Aestuariirhabdus</taxon>
    </lineage>
</organism>
<dbReference type="EMBL" id="QWEZ01000001">
    <property type="protein sequence ID" value="RRJ83791.1"/>
    <property type="molecule type" value="Genomic_DNA"/>
</dbReference>
<keyword evidence="4 7" id="KW-0418">Kinase</keyword>
<feature type="binding site" evidence="7">
    <location>
        <position position="136"/>
    </location>
    <ligand>
        <name>substrate</name>
    </ligand>
</feature>
<comment type="subunit">
    <text evidence="7">Monomer.</text>
</comment>
<evidence type="ECO:0000256" key="2">
    <source>
        <dbReference type="ARBA" id="ARBA00022679"/>
    </source>
</evidence>
<evidence type="ECO:0000256" key="1">
    <source>
        <dbReference type="ARBA" id="ARBA00022605"/>
    </source>
</evidence>
<keyword evidence="9" id="KW-1185">Reference proteome</keyword>
<dbReference type="GO" id="GO:0009073">
    <property type="term" value="P:aromatic amino acid family biosynthetic process"/>
    <property type="evidence" value="ECO:0007669"/>
    <property type="project" value="UniProtKB-KW"/>
</dbReference>